<feature type="region of interest" description="Disordered" evidence="1">
    <location>
        <begin position="127"/>
        <end position="153"/>
    </location>
</feature>
<feature type="compositionally biased region" description="Polar residues" evidence="1">
    <location>
        <begin position="127"/>
        <end position="140"/>
    </location>
</feature>
<evidence type="ECO:0000256" key="1">
    <source>
        <dbReference type="SAM" id="MobiDB-lite"/>
    </source>
</evidence>
<reference evidence="2" key="1">
    <citation type="journal article" date="2020" name="Stud. Mycol.">
        <title>101 Dothideomycetes genomes: a test case for predicting lifestyles and emergence of pathogens.</title>
        <authorList>
            <person name="Haridas S."/>
            <person name="Albert R."/>
            <person name="Binder M."/>
            <person name="Bloem J."/>
            <person name="Labutti K."/>
            <person name="Salamov A."/>
            <person name="Andreopoulos B."/>
            <person name="Baker S."/>
            <person name="Barry K."/>
            <person name="Bills G."/>
            <person name="Bluhm B."/>
            <person name="Cannon C."/>
            <person name="Castanera R."/>
            <person name="Culley D."/>
            <person name="Daum C."/>
            <person name="Ezra D."/>
            <person name="Gonzalez J."/>
            <person name="Henrissat B."/>
            <person name="Kuo A."/>
            <person name="Liang C."/>
            <person name="Lipzen A."/>
            <person name="Lutzoni F."/>
            <person name="Magnuson J."/>
            <person name="Mondo S."/>
            <person name="Nolan M."/>
            <person name="Ohm R."/>
            <person name="Pangilinan J."/>
            <person name="Park H.-J."/>
            <person name="Ramirez L."/>
            <person name="Alfaro M."/>
            <person name="Sun H."/>
            <person name="Tritt A."/>
            <person name="Yoshinaga Y."/>
            <person name="Zwiers L.-H."/>
            <person name="Turgeon B."/>
            <person name="Goodwin S."/>
            <person name="Spatafora J."/>
            <person name="Crous P."/>
            <person name="Grigoriev I."/>
        </authorList>
    </citation>
    <scope>NUCLEOTIDE SEQUENCE</scope>
    <source>
        <strain evidence="2">CBS 133067</strain>
    </source>
</reference>
<dbReference type="EMBL" id="ML978124">
    <property type="protein sequence ID" value="KAF2100217.1"/>
    <property type="molecule type" value="Genomic_DNA"/>
</dbReference>
<feature type="region of interest" description="Disordered" evidence="1">
    <location>
        <begin position="46"/>
        <end position="74"/>
    </location>
</feature>
<keyword evidence="3" id="KW-1185">Reference proteome</keyword>
<feature type="compositionally biased region" description="Basic and acidic residues" evidence="1">
    <location>
        <begin position="46"/>
        <end position="71"/>
    </location>
</feature>
<dbReference type="Proteomes" id="UP000799772">
    <property type="component" value="Unassembled WGS sequence"/>
</dbReference>
<comment type="caution">
    <text evidence="2">The sequence shown here is derived from an EMBL/GenBank/DDBJ whole genome shotgun (WGS) entry which is preliminary data.</text>
</comment>
<dbReference type="AlphaFoldDB" id="A0A9P4IKM4"/>
<evidence type="ECO:0000313" key="3">
    <source>
        <dbReference type="Proteomes" id="UP000799772"/>
    </source>
</evidence>
<gene>
    <name evidence="2" type="ORF">NA57DRAFT_54315</name>
</gene>
<organism evidence="2 3">
    <name type="scientific">Rhizodiscina lignyota</name>
    <dbReference type="NCBI Taxonomy" id="1504668"/>
    <lineage>
        <taxon>Eukaryota</taxon>
        <taxon>Fungi</taxon>
        <taxon>Dikarya</taxon>
        <taxon>Ascomycota</taxon>
        <taxon>Pezizomycotina</taxon>
        <taxon>Dothideomycetes</taxon>
        <taxon>Pleosporomycetidae</taxon>
        <taxon>Aulographales</taxon>
        <taxon>Rhizodiscinaceae</taxon>
        <taxon>Rhizodiscina</taxon>
    </lineage>
</organism>
<evidence type="ECO:0000313" key="2">
    <source>
        <dbReference type="EMBL" id="KAF2100217.1"/>
    </source>
</evidence>
<protein>
    <submittedName>
        <fullName evidence="2">Uncharacterized protein</fullName>
    </submittedName>
</protein>
<name>A0A9P4IKM4_9PEZI</name>
<proteinExistence type="predicted"/>
<accession>A0A9P4IKM4</accession>
<sequence length="189" mass="21294">MLHPFTESVSSLSILLVLIPPRPFTKRSAGWWDRYFDSGFYPSERLPRREHPSPTRVHGGENPRTEPDLANRGKSVSWNNQTVSQYERSFYLKQMLMSSEHHHPLFLTLSPYLLPVPELAPGNFNKTWQGNSGLTPTTPAARNIDPKNTSRDSGLCHPEHCLPMKLRALRRDLPTGSCPSSAGPTPRIA</sequence>